<dbReference type="PANTHER" id="PTHR38761">
    <property type="entry name" value="GLUTAMATE--CYSTEINE LIGASE"/>
    <property type="match status" value="1"/>
</dbReference>
<reference evidence="11" key="1">
    <citation type="journal article" date="2010" name="Int. J. Syst. Evol. Microbiol.">
        <title>Porticoccus litoralis gen. nov., sp. nov., a gammaproteobacterium isolated from the Yellow Sea.</title>
        <authorList>
            <person name="Oh H.M."/>
            <person name="Kim H."/>
            <person name="Kim K.M."/>
            <person name="Min G.S."/>
            <person name="Cho J.C."/>
        </authorList>
    </citation>
    <scope>NUCLEOTIDE SEQUENCE</scope>
    <source>
        <strain evidence="11">DSM 25064</strain>
    </source>
</reference>
<dbReference type="NCBIfam" id="TIGR01434">
    <property type="entry name" value="glu_cys_ligase"/>
    <property type="match status" value="1"/>
</dbReference>
<dbReference type="Proteomes" id="UP001178354">
    <property type="component" value="Unassembled WGS sequence"/>
</dbReference>
<dbReference type="InterPro" id="IPR006334">
    <property type="entry name" value="Glut_cys_ligase"/>
</dbReference>
<name>A0AAW8B4K4_9GAMM</name>
<keyword evidence="12" id="KW-1185">Reference proteome</keyword>
<dbReference type="InterPro" id="IPR007370">
    <property type="entry name" value="Glu_cys_ligase"/>
</dbReference>
<evidence type="ECO:0000259" key="10">
    <source>
        <dbReference type="Pfam" id="PF04262"/>
    </source>
</evidence>
<evidence type="ECO:0000313" key="11">
    <source>
        <dbReference type="EMBL" id="MDP1520677.1"/>
    </source>
</evidence>
<dbReference type="GO" id="GO:0004357">
    <property type="term" value="F:glutamate-cysteine ligase activity"/>
    <property type="evidence" value="ECO:0007669"/>
    <property type="project" value="UniProtKB-UniRule"/>
</dbReference>
<keyword evidence="3 8" id="KW-0436">Ligase</keyword>
<evidence type="ECO:0000256" key="2">
    <source>
        <dbReference type="ARBA" id="ARBA00008772"/>
    </source>
</evidence>
<evidence type="ECO:0000256" key="9">
    <source>
        <dbReference type="RuleBase" id="RU004391"/>
    </source>
</evidence>
<evidence type="ECO:0000256" key="7">
    <source>
        <dbReference type="ARBA" id="ARBA00048819"/>
    </source>
</evidence>
<evidence type="ECO:0000256" key="4">
    <source>
        <dbReference type="ARBA" id="ARBA00022684"/>
    </source>
</evidence>
<evidence type="ECO:0000256" key="6">
    <source>
        <dbReference type="ARBA" id="ARBA00022840"/>
    </source>
</evidence>
<proteinExistence type="inferred from homology"/>
<evidence type="ECO:0000256" key="3">
    <source>
        <dbReference type="ARBA" id="ARBA00022598"/>
    </source>
</evidence>
<protein>
    <recommendedName>
        <fullName evidence="8">Glutamate--cysteine ligase</fullName>
        <ecNumber evidence="8">6.3.2.2</ecNumber>
    </recommendedName>
    <alternativeName>
        <fullName evidence="8">Gamma-ECS</fullName>
        <shortName evidence="8">GCS</shortName>
    </alternativeName>
    <alternativeName>
        <fullName evidence="8">Gamma-glutamylcysteine synthetase</fullName>
    </alternativeName>
</protein>
<dbReference type="AlphaFoldDB" id="A0AAW8B4K4"/>
<reference evidence="11" key="2">
    <citation type="submission" date="2023-08" db="EMBL/GenBank/DDBJ databases">
        <authorList>
            <person name="Luo J."/>
        </authorList>
    </citation>
    <scope>NUCLEOTIDE SEQUENCE</scope>
    <source>
        <strain evidence="11">DSM 25064</strain>
    </source>
</reference>
<dbReference type="EC" id="6.3.2.2" evidence="8"/>
<comment type="caution">
    <text evidence="11">The sequence shown here is derived from an EMBL/GenBank/DDBJ whole genome shotgun (WGS) entry which is preliminary data.</text>
</comment>
<accession>A0AAW8B4K4</accession>
<feature type="domain" description="Glutamate--cysteine ligase" evidence="10">
    <location>
        <begin position="9"/>
        <end position="382"/>
    </location>
</feature>
<evidence type="ECO:0000256" key="8">
    <source>
        <dbReference type="HAMAP-Rule" id="MF_00578"/>
    </source>
</evidence>
<comment type="catalytic activity">
    <reaction evidence="7 8 9">
        <text>L-cysteine + L-glutamate + ATP = gamma-L-glutamyl-L-cysteine + ADP + phosphate + H(+)</text>
        <dbReference type="Rhea" id="RHEA:13285"/>
        <dbReference type="ChEBI" id="CHEBI:15378"/>
        <dbReference type="ChEBI" id="CHEBI:29985"/>
        <dbReference type="ChEBI" id="CHEBI:30616"/>
        <dbReference type="ChEBI" id="CHEBI:35235"/>
        <dbReference type="ChEBI" id="CHEBI:43474"/>
        <dbReference type="ChEBI" id="CHEBI:58173"/>
        <dbReference type="ChEBI" id="CHEBI:456216"/>
        <dbReference type="EC" id="6.3.2.2"/>
    </reaction>
</comment>
<dbReference type="HAMAP" id="MF_00578">
    <property type="entry name" value="Glu_cys_ligase"/>
    <property type="match status" value="1"/>
</dbReference>
<sequence>MPLLKSRLDLLSSDPHSKLLSGVVRGIEKESLRVTPEGTLAKSPHSASLGSALTHPQITTDYSEALLEFITPPSSDADQVLKTLENIHRFTYRQIGDELLWANSMPCQLSGDSDIPVGQYGSSNIGQMKTIYRVGLGHRYGRLMQTIAGIHYNFSAPYALWELLRKHERPEQCLQDFKTDNYFSLIRNFRRRFWLLLYLFGASPGVCRSFVRGREHQLEPFGKDDHSLHKPFATSLRMGDLGYQSKAQEQLVVCYNDLRNYVSTLRKALLQPYPEYEAVGLKDADGSYHQLSTHLLQIENEFYSTIRPKRTTRSGEVPLWALWERGVEYIEVRCIDLNPYLPLGIDRQQIDFLDIFLLTCLLSTSPATDDQEYRNILDNQRRTVYEGRNPDVKLQDGSQLRSLGEWAKALFDEMRPVAELMDKHHQNSEYSLTLSRLEARLDDPSLTPSAQLLAEMAETGQTYFRVAMNHAIRHRQHFLDTPLPKDIEQQFKDEAEASLQKQRDIEASDTQTFDEFLANYYRQYDFQL</sequence>
<dbReference type="InterPro" id="IPR014746">
    <property type="entry name" value="Gln_synth/guanido_kin_cat_dom"/>
</dbReference>
<dbReference type="Gene3D" id="3.30.590.20">
    <property type="match status" value="1"/>
</dbReference>
<dbReference type="GO" id="GO:0005829">
    <property type="term" value="C:cytosol"/>
    <property type="evidence" value="ECO:0007669"/>
    <property type="project" value="TreeGrafter"/>
</dbReference>
<dbReference type="GO" id="GO:0006750">
    <property type="term" value="P:glutathione biosynthetic process"/>
    <property type="evidence" value="ECO:0007669"/>
    <property type="project" value="UniProtKB-UniRule"/>
</dbReference>
<dbReference type="GO" id="GO:0046872">
    <property type="term" value="F:metal ion binding"/>
    <property type="evidence" value="ECO:0007669"/>
    <property type="project" value="TreeGrafter"/>
</dbReference>
<evidence type="ECO:0000256" key="5">
    <source>
        <dbReference type="ARBA" id="ARBA00022741"/>
    </source>
</evidence>
<gene>
    <name evidence="8 11" type="primary">gshA</name>
    <name evidence="11" type="ORF">Q8A57_06850</name>
</gene>
<dbReference type="GO" id="GO:0005524">
    <property type="term" value="F:ATP binding"/>
    <property type="evidence" value="ECO:0007669"/>
    <property type="project" value="UniProtKB-KW"/>
</dbReference>
<dbReference type="RefSeq" id="WP_305170249.1">
    <property type="nucleotide sequence ID" value="NZ_JAUUUU010000003.1"/>
</dbReference>
<keyword evidence="4 8" id="KW-0317">Glutathione biosynthesis</keyword>
<comment type="pathway">
    <text evidence="1 8 9">Sulfur metabolism; glutathione biosynthesis; glutathione from L-cysteine and L-glutamate: step 1/2.</text>
</comment>
<keyword evidence="6 8" id="KW-0067">ATP-binding</keyword>
<dbReference type="EMBL" id="JAUUUU010000003">
    <property type="protein sequence ID" value="MDP1520677.1"/>
    <property type="molecule type" value="Genomic_DNA"/>
</dbReference>
<evidence type="ECO:0000313" key="12">
    <source>
        <dbReference type="Proteomes" id="UP001178354"/>
    </source>
</evidence>
<dbReference type="PANTHER" id="PTHR38761:SF1">
    <property type="entry name" value="GLUTAMATE--CYSTEINE LIGASE"/>
    <property type="match status" value="1"/>
</dbReference>
<keyword evidence="5 8" id="KW-0547">Nucleotide-binding</keyword>
<comment type="similarity">
    <text evidence="2 8">Belongs to the glutamate--cysteine ligase type 1 family. Type 1 subfamily.</text>
</comment>
<dbReference type="SUPFAM" id="SSF55931">
    <property type="entry name" value="Glutamine synthetase/guanido kinase"/>
    <property type="match status" value="1"/>
</dbReference>
<organism evidence="11 12">
    <name type="scientific">Porticoccus litoralis</name>
    <dbReference type="NCBI Taxonomy" id="434086"/>
    <lineage>
        <taxon>Bacteria</taxon>
        <taxon>Pseudomonadati</taxon>
        <taxon>Pseudomonadota</taxon>
        <taxon>Gammaproteobacteria</taxon>
        <taxon>Cellvibrionales</taxon>
        <taxon>Porticoccaceae</taxon>
        <taxon>Porticoccus</taxon>
    </lineage>
</organism>
<dbReference type="Pfam" id="PF04262">
    <property type="entry name" value="Glu_cys_ligase"/>
    <property type="match status" value="1"/>
</dbReference>
<evidence type="ECO:0000256" key="1">
    <source>
        <dbReference type="ARBA" id="ARBA00005006"/>
    </source>
</evidence>